<accession>A0A2M8MBQ2</accession>
<evidence type="ECO:0000313" key="1">
    <source>
        <dbReference type="EMBL" id="PJF01620.1"/>
    </source>
</evidence>
<dbReference type="NCBIfam" id="TIGR04363">
    <property type="entry name" value="LD_lanti_pre"/>
    <property type="match status" value="1"/>
</dbReference>
<gene>
    <name evidence="1" type="ORF">CUT44_02535</name>
</gene>
<dbReference type="InterPro" id="IPR027575">
    <property type="entry name" value="LD_lanti_pre"/>
</dbReference>
<organism evidence="1 2">
    <name type="scientific">Streptomyces carminius</name>
    <dbReference type="NCBI Taxonomy" id="2665496"/>
    <lineage>
        <taxon>Bacteria</taxon>
        <taxon>Bacillati</taxon>
        <taxon>Actinomycetota</taxon>
        <taxon>Actinomycetes</taxon>
        <taxon>Kitasatosporales</taxon>
        <taxon>Streptomycetaceae</taxon>
        <taxon>Streptomyces</taxon>
    </lineage>
</organism>
<protein>
    <submittedName>
        <fullName evidence="1">FxLD family lantipeptide</fullName>
    </submittedName>
</protein>
<comment type="caution">
    <text evidence="1">The sequence shown here is derived from an EMBL/GenBank/DDBJ whole genome shotgun (WGS) entry which is preliminary data.</text>
</comment>
<keyword evidence="2" id="KW-1185">Reference proteome</keyword>
<dbReference type="AlphaFoldDB" id="A0A2M8MBQ2"/>
<name>A0A2M8MBQ2_9ACTN</name>
<evidence type="ECO:0000313" key="2">
    <source>
        <dbReference type="Proteomes" id="UP000230407"/>
    </source>
</evidence>
<reference evidence="1 2" key="1">
    <citation type="submission" date="2017-11" db="EMBL/GenBank/DDBJ databases">
        <title>Streptomyces carmine sp. nov., a novel actinomycete isolated from Sophora alopecuroides in Xinjiang, China.</title>
        <authorList>
            <person name="Wang Y."/>
            <person name="Luo X."/>
            <person name="Wan C."/>
            <person name="Zhang L."/>
        </authorList>
    </citation>
    <scope>NUCLEOTIDE SEQUENCE [LARGE SCALE GENOMIC DNA]</scope>
    <source>
        <strain evidence="1 2">TRM SA0054</strain>
    </source>
</reference>
<sequence>MEATVDTAEVSTTSSDFDLDVTFAEKGTVIAELMNKTSDNCGSTSESACAGCITD</sequence>
<proteinExistence type="predicted"/>
<dbReference type="EMBL" id="PGGW01000010">
    <property type="protein sequence ID" value="PJF01620.1"/>
    <property type="molecule type" value="Genomic_DNA"/>
</dbReference>
<dbReference type="Proteomes" id="UP000230407">
    <property type="component" value="Unassembled WGS sequence"/>
</dbReference>